<dbReference type="EMBL" id="NOII01000076">
    <property type="protein sequence ID" value="OYD55998.1"/>
    <property type="molecule type" value="Genomic_DNA"/>
</dbReference>
<keyword evidence="2" id="KW-1185">Reference proteome</keyword>
<dbReference type="Proteomes" id="UP000215059">
    <property type="component" value="Unassembled WGS sequence"/>
</dbReference>
<feature type="non-terminal residue" evidence="1">
    <location>
        <position position="1"/>
    </location>
</feature>
<name>A0A235F445_9BACL</name>
<reference evidence="1 2" key="1">
    <citation type="submission" date="2017-07" db="EMBL/GenBank/DDBJ databases">
        <title>Fictibacillus sp. nov. GDSW-R2A3 Genome sequencing and assembly.</title>
        <authorList>
            <person name="Mayilraj S."/>
        </authorList>
    </citation>
    <scope>NUCLEOTIDE SEQUENCE [LARGE SCALE GENOMIC DNA]</scope>
    <source>
        <strain evidence="1 2">GDSW-R2A3</strain>
    </source>
</reference>
<evidence type="ECO:0000313" key="2">
    <source>
        <dbReference type="Proteomes" id="UP000215059"/>
    </source>
</evidence>
<sequence length="149" mass="17263">QPEDNISVRKILTNSKGIFTEIYVTNHQPIHGYVTGVMNDYFLFFSPVHKLISIPLQHFKWLMPYRENERPYSLKNEEFPLIPISTTSARTFEEQCKRNIGKMAIFDLGKEPKKIGKIISIQNNQVELAIARNQTIFTNLTHVHSASFL</sequence>
<comment type="caution">
    <text evidence="1">The sequence shown here is derived from an EMBL/GenBank/DDBJ whole genome shotgun (WGS) entry which is preliminary data.</text>
</comment>
<protein>
    <submittedName>
        <fullName evidence="1">DUF2642 domain-containing protein</fullName>
    </submittedName>
</protein>
<organism evidence="1 2">
    <name type="scientific">Fictibacillus aquaticus</name>
    <dbReference type="NCBI Taxonomy" id="2021314"/>
    <lineage>
        <taxon>Bacteria</taxon>
        <taxon>Bacillati</taxon>
        <taxon>Bacillota</taxon>
        <taxon>Bacilli</taxon>
        <taxon>Bacillales</taxon>
        <taxon>Fictibacillaceae</taxon>
        <taxon>Fictibacillus</taxon>
    </lineage>
</organism>
<dbReference type="AlphaFoldDB" id="A0A235F445"/>
<proteinExistence type="predicted"/>
<gene>
    <name evidence="1" type="ORF">CGZ90_19835</name>
</gene>
<evidence type="ECO:0000313" key="1">
    <source>
        <dbReference type="EMBL" id="OYD55998.1"/>
    </source>
</evidence>
<accession>A0A235F445</accession>